<feature type="transmembrane region" description="Helical" evidence="2">
    <location>
        <begin position="65"/>
        <end position="96"/>
    </location>
</feature>
<proteinExistence type="predicted"/>
<comment type="caution">
    <text evidence="4">The sequence shown here is derived from an EMBL/GenBank/DDBJ whole genome shotgun (WGS) entry which is preliminary data.</text>
</comment>
<organism evidence="4 5">
    <name type="scientific">Metallococcus carri</name>
    <dbReference type="NCBI Taxonomy" id="1656884"/>
    <lineage>
        <taxon>Bacteria</taxon>
        <taxon>Bacillati</taxon>
        <taxon>Actinomycetota</taxon>
        <taxon>Actinomycetes</taxon>
        <taxon>Micrococcales</taxon>
        <taxon>Dermacoccaceae</taxon>
        <taxon>Metallococcus</taxon>
    </lineage>
</organism>
<feature type="transmembrane region" description="Helical" evidence="2">
    <location>
        <begin position="108"/>
        <end position="125"/>
    </location>
</feature>
<evidence type="ECO:0000259" key="3">
    <source>
        <dbReference type="SMART" id="SM00331"/>
    </source>
</evidence>
<dbReference type="AlphaFoldDB" id="A0A967B0P4"/>
<dbReference type="Proteomes" id="UP000744769">
    <property type="component" value="Unassembled WGS sequence"/>
</dbReference>
<dbReference type="SMART" id="SM00331">
    <property type="entry name" value="PP2C_SIG"/>
    <property type="match status" value="1"/>
</dbReference>
<dbReference type="EMBL" id="JAAOIV010000005">
    <property type="protein sequence ID" value="NHN55884.1"/>
    <property type="molecule type" value="Genomic_DNA"/>
</dbReference>
<keyword evidence="2" id="KW-1133">Transmembrane helix</keyword>
<reference evidence="4" key="1">
    <citation type="submission" date="2020-03" db="EMBL/GenBank/DDBJ databases">
        <title>Draft sequencing of Calidifontibacter sp. DB0510.</title>
        <authorList>
            <person name="Kim D.-U."/>
        </authorList>
    </citation>
    <scope>NUCLEOTIDE SEQUENCE</scope>
    <source>
        <strain evidence="4">DB0510</strain>
    </source>
</reference>
<dbReference type="SUPFAM" id="SSF81606">
    <property type="entry name" value="PP2C-like"/>
    <property type="match status" value="1"/>
</dbReference>
<name>A0A967B0P4_9MICO</name>
<dbReference type="PANTHER" id="PTHR43156:SF2">
    <property type="entry name" value="STAGE II SPORULATION PROTEIN E"/>
    <property type="match status" value="1"/>
</dbReference>
<dbReference type="Pfam" id="PF07228">
    <property type="entry name" value="SpoIIE"/>
    <property type="match status" value="1"/>
</dbReference>
<dbReference type="RefSeq" id="WP_166196094.1">
    <property type="nucleotide sequence ID" value="NZ_JAAOIV010000005.1"/>
</dbReference>
<keyword evidence="2" id="KW-0812">Transmembrane</keyword>
<feature type="transmembrane region" description="Helical" evidence="2">
    <location>
        <begin position="40"/>
        <end position="58"/>
    </location>
</feature>
<gene>
    <name evidence="4" type="ORF">G9U51_08860</name>
</gene>
<dbReference type="Gene3D" id="3.60.40.10">
    <property type="entry name" value="PPM-type phosphatase domain"/>
    <property type="match status" value="1"/>
</dbReference>
<evidence type="ECO:0000256" key="2">
    <source>
        <dbReference type="SAM" id="Phobius"/>
    </source>
</evidence>
<keyword evidence="5" id="KW-1185">Reference proteome</keyword>
<keyword evidence="2" id="KW-0472">Membrane</keyword>
<evidence type="ECO:0000313" key="4">
    <source>
        <dbReference type="EMBL" id="NHN55884.1"/>
    </source>
</evidence>
<sequence>MATSPAAAAPPAAASATRTPLRHLADVTGRRTPEYLERTLAGVLICFAFVAMVLVVSWPDLTFGVFLPVVMAAGFMLIGMIRAVVLGVAFAAFVVATTVIPGELTSRTLAAAALLLVMLGLALTMQRTWSRLGMPQQNASRLISDLRYRQAVQTRLPALPQGWRADYCVRAAHGQPFCGDIVVGCVNGADERFDVAVVDVSGKGLTAAGRSLLMGGAISGLLGVMAPELVLAAANNYLVRQQWGEGFATATHLSVDLQTGRFSLGSAGHPAVVQYHAGSGRWESLSAASGVVLGVIDELDPSDFPRQTGHLDHGDALLIVSDGVIESRNGDLTQGTDRMMGIADQEIARGWEGAPDRICAAAPAGETDDRTVVILRRV</sequence>
<protein>
    <submittedName>
        <fullName evidence="4">Serine/threonine-protein phosphatase</fullName>
    </submittedName>
</protein>
<evidence type="ECO:0000256" key="1">
    <source>
        <dbReference type="ARBA" id="ARBA00022801"/>
    </source>
</evidence>
<accession>A0A967B0P4</accession>
<evidence type="ECO:0000313" key="5">
    <source>
        <dbReference type="Proteomes" id="UP000744769"/>
    </source>
</evidence>
<dbReference type="InterPro" id="IPR001932">
    <property type="entry name" value="PPM-type_phosphatase-like_dom"/>
</dbReference>
<dbReference type="PANTHER" id="PTHR43156">
    <property type="entry name" value="STAGE II SPORULATION PROTEIN E-RELATED"/>
    <property type="match status" value="1"/>
</dbReference>
<dbReference type="InterPro" id="IPR036457">
    <property type="entry name" value="PPM-type-like_dom_sf"/>
</dbReference>
<keyword evidence="1" id="KW-0378">Hydrolase</keyword>
<dbReference type="GO" id="GO:0016791">
    <property type="term" value="F:phosphatase activity"/>
    <property type="evidence" value="ECO:0007669"/>
    <property type="project" value="TreeGrafter"/>
</dbReference>
<dbReference type="InterPro" id="IPR052016">
    <property type="entry name" value="Bact_Sigma-Reg"/>
</dbReference>
<feature type="domain" description="PPM-type phosphatase" evidence="3">
    <location>
        <begin position="164"/>
        <end position="377"/>
    </location>
</feature>